<keyword evidence="2" id="KW-1185">Reference proteome</keyword>
<keyword evidence="1" id="KW-0472">Membrane</keyword>
<reference evidence="3" key="1">
    <citation type="submission" date="2025-08" db="UniProtKB">
        <authorList>
            <consortium name="RefSeq"/>
        </authorList>
    </citation>
    <scope>IDENTIFICATION</scope>
</reference>
<sequence length="228" mass="26718">MMTCFLSRFLGLGRCGLQVLHRRLGHFNHCTLALATIDLVCIVCLLHYQLVQYGRDLFFWCEELDQRLVEYLLSGIVLMVTVSVLGSCVDGLIFSALVRREMSRFDMPRQYFEERYRRFVFMRLVRQLEQALKVQAKQSELGQRIMMPHANLSESQQLIRQAIDEFRTAVRILLWPNRSDLLAEAFVLFHISESQLSDLALEGYKLHDVEREDISNARLSLMLNPPWY</sequence>
<organism evidence="2 3">
    <name type="scientific">Drosophila suzukii</name>
    <name type="common">Spotted-wing drosophila fruit fly</name>
    <dbReference type="NCBI Taxonomy" id="28584"/>
    <lineage>
        <taxon>Eukaryota</taxon>
        <taxon>Metazoa</taxon>
        <taxon>Ecdysozoa</taxon>
        <taxon>Arthropoda</taxon>
        <taxon>Hexapoda</taxon>
        <taxon>Insecta</taxon>
        <taxon>Pterygota</taxon>
        <taxon>Neoptera</taxon>
        <taxon>Endopterygota</taxon>
        <taxon>Diptera</taxon>
        <taxon>Brachycera</taxon>
        <taxon>Muscomorpha</taxon>
        <taxon>Ephydroidea</taxon>
        <taxon>Drosophilidae</taxon>
        <taxon>Drosophila</taxon>
        <taxon>Sophophora</taxon>
    </lineage>
</organism>
<dbReference type="AlphaFoldDB" id="A0AB39ZUY4"/>
<accession>A0AB39ZUY4</accession>
<proteinExistence type="predicted"/>
<feature type="transmembrane region" description="Helical" evidence="1">
    <location>
        <begin position="71"/>
        <end position="98"/>
    </location>
</feature>
<gene>
    <name evidence="3" type="primary">LOC108020001</name>
</gene>
<feature type="transmembrane region" description="Helical" evidence="1">
    <location>
        <begin position="30"/>
        <end position="51"/>
    </location>
</feature>
<evidence type="ECO:0000256" key="1">
    <source>
        <dbReference type="SAM" id="Phobius"/>
    </source>
</evidence>
<dbReference type="Pfam" id="PF15883">
    <property type="entry name" value="DUF4736"/>
    <property type="match status" value="1"/>
</dbReference>
<evidence type="ECO:0000313" key="3">
    <source>
        <dbReference type="RefSeq" id="XP_016943575.4"/>
    </source>
</evidence>
<dbReference type="GeneID" id="108020001"/>
<keyword evidence="1" id="KW-1133">Transmembrane helix</keyword>
<evidence type="ECO:0000313" key="2">
    <source>
        <dbReference type="Proteomes" id="UP001652628"/>
    </source>
</evidence>
<name>A0AB39ZUY4_DROSZ</name>
<protein>
    <submittedName>
        <fullName evidence="3">Uncharacterized protein</fullName>
    </submittedName>
</protein>
<dbReference type="InterPro" id="IPR031754">
    <property type="entry name" value="DUF4736"/>
</dbReference>
<keyword evidence="1" id="KW-0812">Transmembrane</keyword>
<dbReference type="RefSeq" id="XP_016943575.4">
    <property type="nucleotide sequence ID" value="XM_017088086.4"/>
</dbReference>
<dbReference type="Proteomes" id="UP001652628">
    <property type="component" value="Chromosome 3"/>
</dbReference>